<dbReference type="Gene3D" id="1.10.530.10">
    <property type="match status" value="1"/>
</dbReference>
<name>A0A6A6VXJ7_9PEZI</name>
<evidence type="ECO:0000313" key="2">
    <source>
        <dbReference type="Proteomes" id="UP000799437"/>
    </source>
</evidence>
<dbReference type="EMBL" id="ML996580">
    <property type="protein sequence ID" value="KAF2754414.1"/>
    <property type="molecule type" value="Genomic_DNA"/>
</dbReference>
<gene>
    <name evidence="1" type="ORF">EJ05DRAFT_140893</name>
</gene>
<dbReference type="AlphaFoldDB" id="A0A6A6VXJ7"/>
<dbReference type="Proteomes" id="UP000799437">
    <property type="component" value="Unassembled WGS sequence"/>
</dbReference>
<evidence type="ECO:0008006" key="3">
    <source>
        <dbReference type="Google" id="ProtNLM"/>
    </source>
</evidence>
<keyword evidence="2" id="KW-1185">Reference proteome</keyword>
<protein>
    <recommendedName>
        <fullName evidence="3">Transglycosylase SLT domain-containing protein</fullName>
    </recommendedName>
</protein>
<sequence>MVQTKAPAEAYGVCTAHSNELLLAWYSSDSTDGKSAPSDPDSTYTCVTSGKIPDFPAKTQWVSFDAMWEINKPVMMMAGTNEEEAGFMKNAITEVSQKTQIDKRLILAEIMQESTGNVHVHCMTEGSGSHCGLMQAGDGSQKYDPADPNGSIKAMIKDGVCGIAAEKDPGGQGKPGLLHYFNGGATLMGWIDQSLFGTPYAAARMYNSGSISNGNLNISPFDPHTRAYANDIANRLQGWNGGRAGCDKSVQCGLRSSCD</sequence>
<organism evidence="1 2">
    <name type="scientific">Pseudovirgaria hyperparasitica</name>
    <dbReference type="NCBI Taxonomy" id="470096"/>
    <lineage>
        <taxon>Eukaryota</taxon>
        <taxon>Fungi</taxon>
        <taxon>Dikarya</taxon>
        <taxon>Ascomycota</taxon>
        <taxon>Pezizomycotina</taxon>
        <taxon>Dothideomycetes</taxon>
        <taxon>Dothideomycetes incertae sedis</taxon>
        <taxon>Acrospermales</taxon>
        <taxon>Acrospermaceae</taxon>
        <taxon>Pseudovirgaria</taxon>
    </lineage>
</organism>
<dbReference type="SUPFAM" id="SSF53955">
    <property type="entry name" value="Lysozyme-like"/>
    <property type="match status" value="1"/>
</dbReference>
<reference evidence="1" key="1">
    <citation type="journal article" date="2020" name="Stud. Mycol.">
        <title>101 Dothideomycetes genomes: a test case for predicting lifestyles and emergence of pathogens.</title>
        <authorList>
            <person name="Haridas S."/>
            <person name="Albert R."/>
            <person name="Binder M."/>
            <person name="Bloem J."/>
            <person name="Labutti K."/>
            <person name="Salamov A."/>
            <person name="Andreopoulos B."/>
            <person name="Baker S."/>
            <person name="Barry K."/>
            <person name="Bills G."/>
            <person name="Bluhm B."/>
            <person name="Cannon C."/>
            <person name="Castanera R."/>
            <person name="Culley D."/>
            <person name="Daum C."/>
            <person name="Ezra D."/>
            <person name="Gonzalez J."/>
            <person name="Henrissat B."/>
            <person name="Kuo A."/>
            <person name="Liang C."/>
            <person name="Lipzen A."/>
            <person name="Lutzoni F."/>
            <person name="Magnuson J."/>
            <person name="Mondo S."/>
            <person name="Nolan M."/>
            <person name="Ohm R."/>
            <person name="Pangilinan J."/>
            <person name="Park H.-J."/>
            <person name="Ramirez L."/>
            <person name="Alfaro M."/>
            <person name="Sun H."/>
            <person name="Tritt A."/>
            <person name="Yoshinaga Y."/>
            <person name="Zwiers L.-H."/>
            <person name="Turgeon B."/>
            <person name="Goodwin S."/>
            <person name="Spatafora J."/>
            <person name="Crous P."/>
            <person name="Grigoriev I."/>
        </authorList>
    </citation>
    <scope>NUCLEOTIDE SEQUENCE</scope>
    <source>
        <strain evidence="1">CBS 121739</strain>
    </source>
</reference>
<proteinExistence type="predicted"/>
<accession>A0A6A6VXJ7</accession>
<dbReference type="GeneID" id="54480287"/>
<dbReference type="RefSeq" id="XP_033596865.1">
    <property type="nucleotide sequence ID" value="XM_033739233.1"/>
</dbReference>
<evidence type="ECO:0000313" key="1">
    <source>
        <dbReference type="EMBL" id="KAF2754414.1"/>
    </source>
</evidence>
<dbReference type="OrthoDB" id="1193027at2759"/>
<dbReference type="InterPro" id="IPR023346">
    <property type="entry name" value="Lysozyme-like_dom_sf"/>
</dbReference>